<dbReference type="Proteomes" id="UP000294887">
    <property type="component" value="Unassembled WGS sequence"/>
</dbReference>
<sequence>MFNQEQILLLIPLLASLAVVLLVLSVTSIENPIPSEDRIYKDPIPFLMKPLWPLLNLLSIPAQYLPVTYILWLKDKLKQSELIYLFNPEQFFGLQLLSCVLFSFSTWVCLNVLGEHNINYIVLAGAVGLFLPLISLNDRRKNRELKIVKALPIYLDYITMGVQSGLNFSGSLIQATEKGPEGPLKRELMIVQRDIRAGISRLDAMRNMAERLDIREITSLVSTIAQAERTGSDLGESLKIQADQRRIERFQRAEAMALKAPVKLVFPLVAFIFPTTFIILMFPIAMKLRDVL</sequence>
<keyword evidence="4 6" id="KW-1133">Transmembrane helix</keyword>
<organism evidence="8 9">
    <name type="scientific">Cocleimonas flava</name>
    <dbReference type="NCBI Taxonomy" id="634765"/>
    <lineage>
        <taxon>Bacteria</taxon>
        <taxon>Pseudomonadati</taxon>
        <taxon>Pseudomonadota</taxon>
        <taxon>Gammaproteobacteria</taxon>
        <taxon>Thiotrichales</taxon>
        <taxon>Thiotrichaceae</taxon>
        <taxon>Cocleimonas</taxon>
    </lineage>
</organism>
<evidence type="ECO:0000256" key="4">
    <source>
        <dbReference type="ARBA" id="ARBA00022989"/>
    </source>
</evidence>
<keyword evidence="9" id="KW-1185">Reference proteome</keyword>
<dbReference type="Pfam" id="PF00482">
    <property type="entry name" value="T2SSF"/>
    <property type="match status" value="1"/>
</dbReference>
<dbReference type="PANTHER" id="PTHR35007">
    <property type="entry name" value="INTEGRAL MEMBRANE PROTEIN-RELATED"/>
    <property type="match status" value="1"/>
</dbReference>
<evidence type="ECO:0000259" key="7">
    <source>
        <dbReference type="Pfam" id="PF00482"/>
    </source>
</evidence>
<dbReference type="RefSeq" id="WP_131905134.1">
    <property type="nucleotide sequence ID" value="NZ_BAAAFU010000004.1"/>
</dbReference>
<evidence type="ECO:0000256" key="6">
    <source>
        <dbReference type="SAM" id="Phobius"/>
    </source>
</evidence>
<gene>
    <name evidence="8" type="ORF">EV695_1301</name>
</gene>
<reference evidence="8 9" key="1">
    <citation type="submission" date="2019-03" db="EMBL/GenBank/DDBJ databases">
        <title>Genomic Encyclopedia of Type Strains, Phase IV (KMG-IV): sequencing the most valuable type-strain genomes for metagenomic binning, comparative biology and taxonomic classification.</title>
        <authorList>
            <person name="Goeker M."/>
        </authorList>
    </citation>
    <scope>NUCLEOTIDE SEQUENCE [LARGE SCALE GENOMIC DNA]</scope>
    <source>
        <strain evidence="8 9">DSM 24830</strain>
    </source>
</reference>
<dbReference type="PANTHER" id="PTHR35007:SF2">
    <property type="entry name" value="PILUS ASSEMBLE PROTEIN"/>
    <property type="match status" value="1"/>
</dbReference>
<evidence type="ECO:0000313" key="9">
    <source>
        <dbReference type="Proteomes" id="UP000294887"/>
    </source>
</evidence>
<dbReference type="InterPro" id="IPR018076">
    <property type="entry name" value="T2SS_GspF_dom"/>
</dbReference>
<keyword evidence="2" id="KW-1003">Cell membrane</keyword>
<comment type="caution">
    <text evidence="8">The sequence shown here is derived from an EMBL/GenBank/DDBJ whole genome shotgun (WGS) entry which is preliminary data.</text>
</comment>
<keyword evidence="3 6" id="KW-0812">Transmembrane</keyword>
<keyword evidence="5 6" id="KW-0472">Membrane</keyword>
<feature type="domain" description="Type II secretion system protein GspF" evidence="7">
    <location>
        <begin position="155"/>
        <end position="281"/>
    </location>
</feature>
<evidence type="ECO:0000256" key="3">
    <source>
        <dbReference type="ARBA" id="ARBA00022692"/>
    </source>
</evidence>
<feature type="transmembrane region" description="Helical" evidence="6">
    <location>
        <begin position="52"/>
        <end position="72"/>
    </location>
</feature>
<dbReference type="GO" id="GO:0005886">
    <property type="term" value="C:plasma membrane"/>
    <property type="evidence" value="ECO:0007669"/>
    <property type="project" value="UniProtKB-SubCell"/>
</dbReference>
<evidence type="ECO:0000256" key="1">
    <source>
        <dbReference type="ARBA" id="ARBA00004651"/>
    </source>
</evidence>
<dbReference type="OrthoDB" id="9810662at2"/>
<evidence type="ECO:0000313" key="8">
    <source>
        <dbReference type="EMBL" id="TCJ86803.1"/>
    </source>
</evidence>
<dbReference type="AlphaFoldDB" id="A0A4R1EZ88"/>
<protein>
    <submittedName>
        <fullName evidence="8">Tight adherence protein C</fullName>
    </submittedName>
</protein>
<dbReference type="EMBL" id="SMFQ01000003">
    <property type="protein sequence ID" value="TCJ86803.1"/>
    <property type="molecule type" value="Genomic_DNA"/>
</dbReference>
<feature type="transmembrane region" description="Helical" evidence="6">
    <location>
        <begin position="92"/>
        <end position="113"/>
    </location>
</feature>
<accession>A0A4R1EZ88</accession>
<name>A0A4R1EZ88_9GAMM</name>
<comment type="subcellular location">
    <subcellularLocation>
        <location evidence="1">Cell membrane</location>
        <topology evidence="1">Multi-pass membrane protein</topology>
    </subcellularLocation>
</comment>
<evidence type="ECO:0000256" key="2">
    <source>
        <dbReference type="ARBA" id="ARBA00022475"/>
    </source>
</evidence>
<evidence type="ECO:0000256" key="5">
    <source>
        <dbReference type="ARBA" id="ARBA00023136"/>
    </source>
</evidence>
<feature type="transmembrane region" description="Helical" evidence="6">
    <location>
        <begin position="119"/>
        <end position="136"/>
    </location>
</feature>
<proteinExistence type="predicted"/>
<feature type="transmembrane region" description="Helical" evidence="6">
    <location>
        <begin position="264"/>
        <end position="286"/>
    </location>
</feature>